<dbReference type="Gene3D" id="1.10.1200.10">
    <property type="entry name" value="ACP-like"/>
    <property type="match status" value="1"/>
</dbReference>
<name>A0ABY9W6M4_9ACTN</name>
<gene>
    <name evidence="2" type="ORF">RI138_24085</name>
</gene>
<feature type="domain" description="Carrier" evidence="1">
    <location>
        <begin position="1"/>
        <end position="76"/>
    </location>
</feature>
<keyword evidence="3" id="KW-1185">Reference proteome</keyword>
<dbReference type="PROSITE" id="PS50075">
    <property type="entry name" value="CARRIER"/>
    <property type="match status" value="1"/>
</dbReference>
<accession>A0ABY9W6M4</accession>
<dbReference type="EMBL" id="CP134500">
    <property type="protein sequence ID" value="WNF29657.1"/>
    <property type="molecule type" value="Genomic_DNA"/>
</dbReference>
<organism evidence="2 3">
    <name type="scientific">Streptomyces durocortorensis</name>
    <dbReference type="NCBI Taxonomy" id="2811104"/>
    <lineage>
        <taxon>Bacteria</taxon>
        <taxon>Bacillati</taxon>
        <taxon>Actinomycetota</taxon>
        <taxon>Actinomycetes</taxon>
        <taxon>Kitasatosporales</taxon>
        <taxon>Streptomycetaceae</taxon>
        <taxon>Streptomyces</taxon>
    </lineage>
</organism>
<evidence type="ECO:0000313" key="3">
    <source>
        <dbReference type="Proteomes" id="UP001303236"/>
    </source>
</evidence>
<protein>
    <recommendedName>
        <fullName evidence="1">Carrier domain-containing protein</fullName>
    </recommendedName>
</protein>
<dbReference type="SUPFAM" id="SSF47336">
    <property type="entry name" value="ACP-like"/>
    <property type="match status" value="1"/>
</dbReference>
<sequence>MEDIAGVVSELLEQLATARDVPADSAPSEIVVSSLDQMRFLVGLEERLDVMLDVGDVLPFDLTDREALVKSVRELLVDSGVEL</sequence>
<proteinExistence type="predicted"/>
<dbReference type="InterPro" id="IPR036736">
    <property type="entry name" value="ACP-like_sf"/>
</dbReference>
<dbReference type="InterPro" id="IPR009081">
    <property type="entry name" value="PP-bd_ACP"/>
</dbReference>
<dbReference type="Proteomes" id="UP001303236">
    <property type="component" value="Chromosome"/>
</dbReference>
<evidence type="ECO:0000259" key="1">
    <source>
        <dbReference type="PROSITE" id="PS50075"/>
    </source>
</evidence>
<evidence type="ECO:0000313" key="2">
    <source>
        <dbReference type="EMBL" id="WNF29657.1"/>
    </source>
</evidence>
<reference evidence="2 3" key="1">
    <citation type="submission" date="2023-09" db="EMBL/GenBank/DDBJ databases">
        <title>Genome completion map analysis of the actinomycetes C11-1.</title>
        <authorList>
            <person name="Qin P."/>
            <person name="Guan P."/>
        </authorList>
    </citation>
    <scope>NUCLEOTIDE SEQUENCE [LARGE SCALE GENOMIC DNA]</scope>
    <source>
        <strain evidence="2 3">C11-1</strain>
    </source>
</reference>